<comment type="caution">
    <text evidence="1">The sequence shown here is derived from an EMBL/GenBank/DDBJ whole genome shotgun (WGS) entry which is preliminary data.</text>
</comment>
<evidence type="ECO:0000313" key="1">
    <source>
        <dbReference type="EMBL" id="KAK8848429.1"/>
    </source>
</evidence>
<dbReference type="Proteomes" id="UP001390339">
    <property type="component" value="Unassembled WGS sequence"/>
</dbReference>
<protein>
    <submittedName>
        <fullName evidence="1">Uncharacterized protein</fullName>
    </submittedName>
</protein>
<reference evidence="1 2" key="1">
    <citation type="journal article" date="2024" name="IMA Fungus">
        <title>Apiospora arundinis, a panoply of carbohydrate-active enzymes and secondary metabolites.</title>
        <authorList>
            <person name="Sorensen T."/>
            <person name="Petersen C."/>
            <person name="Muurmann A.T."/>
            <person name="Christiansen J.V."/>
            <person name="Brundto M.L."/>
            <person name="Overgaard C.K."/>
            <person name="Boysen A.T."/>
            <person name="Wollenberg R.D."/>
            <person name="Larsen T.O."/>
            <person name="Sorensen J.L."/>
            <person name="Nielsen K.L."/>
            <person name="Sondergaard T.E."/>
        </authorList>
    </citation>
    <scope>NUCLEOTIDE SEQUENCE [LARGE SCALE GENOMIC DNA]</scope>
    <source>
        <strain evidence="1 2">AAU 773</strain>
    </source>
</reference>
<dbReference type="EMBL" id="JAPCWZ010000010">
    <property type="protein sequence ID" value="KAK8848429.1"/>
    <property type="molecule type" value="Genomic_DNA"/>
</dbReference>
<gene>
    <name evidence="1" type="ORF">PGQ11_014909</name>
</gene>
<keyword evidence="2" id="KW-1185">Reference proteome</keyword>
<name>A0ABR2HL06_9PEZI</name>
<organism evidence="1 2">
    <name type="scientific">Apiospora arundinis</name>
    <dbReference type="NCBI Taxonomy" id="335852"/>
    <lineage>
        <taxon>Eukaryota</taxon>
        <taxon>Fungi</taxon>
        <taxon>Dikarya</taxon>
        <taxon>Ascomycota</taxon>
        <taxon>Pezizomycotina</taxon>
        <taxon>Sordariomycetes</taxon>
        <taxon>Xylariomycetidae</taxon>
        <taxon>Amphisphaeriales</taxon>
        <taxon>Apiosporaceae</taxon>
        <taxon>Apiospora</taxon>
    </lineage>
</organism>
<accession>A0ABR2HL06</accession>
<evidence type="ECO:0000313" key="2">
    <source>
        <dbReference type="Proteomes" id="UP001390339"/>
    </source>
</evidence>
<proteinExistence type="predicted"/>
<sequence length="80" mass="9395">MTRPLRHTATKAQRKAYKAAISLRLEEYNRGYGAWKAARVACRRNMTAFFAAFVNDDWPDARADFLDRVKQELEPYGYDY</sequence>